<evidence type="ECO:0000313" key="3">
    <source>
        <dbReference type="Proteomes" id="UP001162972"/>
    </source>
</evidence>
<name>A0AAD6KUD3_9ROSI</name>
<protein>
    <submittedName>
        <fullName evidence="2">Uncharacterized protein</fullName>
    </submittedName>
</protein>
<feature type="compositionally biased region" description="Gly residues" evidence="1">
    <location>
        <begin position="76"/>
        <end position="85"/>
    </location>
</feature>
<dbReference type="AlphaFoldDB" id="A0AAD6KUD3"/>
<proteinExistence type="predicted"/>
<evidence type="ECO:0000313" key="2">
    <source>
        <dbReference type="EMBL" id="KAJ6429891.1"/>
    </source>
</evidence>
<organism evidence="2 3">
    <name type="scientific">Salix udensis</name>
    <dbReference type="NCBI Taxonomy" id="889485"/>
    <lineage>
        <taxon>Eukaryota</taxon>
        <taxon>Viridiplantae</taxon>
        <taxon>Streptophyta</taxon>
        <taxon>Embryophyta</taxon>
        <taxon>Tracheophyta</taxon>
        <taxon>Spermatophyta</taxon>
        <taxon>Magnoliopsida</taxon>
        <taxon>eudicotyledons</taxon>
        <taxon>Gunneridae</taxon>
        <taxon>Pentapetalae</taxon>
        <taxon>rosids</taxon>
        <taxon>fabids</taxon>
        <taxon>Malpighiales</taxon>
        <taxon>Salicaceae</taxon>
        <taxon>Saliceae</taxon>
        <taxon>Salix</taxon>
    </lineage>
</organism>
<feature type="compositionally biased region" description="Low complexity" evidence="1">
    <location>
        <begin position="86"/>
        <end position="110"/>
    </location>
</feature>
<evidence type="ECO:0000256" key="1">
    <source>
        <dbReference type="SAM" id="MobiDB-lite"/>
    </source>
</evidence>
<keyword evidence="3" id="KW-1185">Reference proteome</keyword>
<feature type="region of interest" description="Disordered" evidence="1">
    <location>
        <begin position="35"/>
        <end position="110"/>
    </location>
</feature>
<dbReference type="Proteomes" id="UP001162972">
    <property type="component" value="Chromosome 8"/>
</dbReference>
<gene>
    <name evidence="2" type="ORF">OIU84_021326</name>
</gene>
<comment type="caution">
    <text evidence="2">The sequence shown here is derived from an EMBL/GenBank/DDBJ whole genome shotgun (WGS) entry which is preliminary data.</text>
</comment>
<accession>A0AAD6KUD3</accession>
<dbReference type="EMBL" id="JAPFFJ010000004">
    <property type="protein sequence ID" value="KAJ6429891.1"/>
    <property type="molecule type" value="Genomic_DNA"/>
</dbReference>
<sequence length="110" mass="11775">MHHNMGGPYFYDLIAYYKAYKLHRKDRSLEIIDPELASSAVTEQKPSNLEEPDRPGVPGSRYRRSRRPGGTSSTAGGAGTSGGSDSGTSHSRSNTDTATASTSASIETPR</sequence>
<reference evidence="2 3" key="1">
    <citation type="journal article" date="2023" name="Int. J. Mol. Sci.">
        <title>De Novo Assembly and Annotation of 11 Diverse Shrub Willow (Salix) Genomes Reveals Novel Gene Organization in Sex-Linked Regions.</title>
        <authorList>
            <person name="Hyden B."/>
            <person name="Feng K."/>
            <person name="Yates T.B."/>
            <person name="Jawdy S."/>
            <person name="Cereghino C."/>
            <person name="Smart L.B."/>
            <person name="Muchero W."/>
        </authorList>
    </citation>
    <scope>NUCLEOTIDE SEQUENCE [LARGE SCALE GENOMIC DNA]</scope>
    <source>
        <tissue evidence="2">Shoot tip</tissue>
    </source>
</reference>